<sequence>MQEMFTQQTDFETVFRNSKDGLAIFKGDIFVDCNQSMLDIVGADSLEQFVGNTPAEFSPEYQPDGRRSDEKSAAHIEQCYQLGSVRFEWVHKKRNGEEFWAEVILTKMVLNGEVVVHTNWRDISEKKAFELELQSQKSVFETLFNESSDGLALLTKEKLLDCNKAYMQLFGAADKAQILDADPEDLSPHYQPDGRAYTDKATEVINTAYTQGKVSFEWVHRKFDGTEFWCEIILLKIELQGQDVLYATTRDISEKKSLQLEIAKQKEAFETLFNESLDGLCLLTTECYFDCNKAFVQMFDAKDKNQIIGATPMDLSPFSQPDGSKSLDKAQAIIRTAFTQGKIRFEWVHKKFNGTEFWCEIILFRISLNGKDVLYASTRDISEKKALQLEIAKQKEAFETLFNESLDGLCLLTTECYFDCNKAFVQMFDAKDKNQIIGATPMDLSPFSQPDGSKSLDKAQAIIRTAFTQGKIRFEWVHKKFNGTEFWCEIILFRISLNGKDVLYASTRDISEKKALQLEIARQKDSFETLFAKSMDGLSILAEEGYQDCNEAFLALYGFTSKEEVIGLSPLDLSPEFQFDGKTSEQAAEGIIDKAFSEGSQRFEWLHKKTDGTLFWCEIILTRITLNERNVLYTISRDISEKKALETKINERNEQLNESNKNLEESLQRLNQTKDKLVEAEKMASLGSLVAGVAHEINTPVGVGLTGISQLNSECDEIKKHYQAGTLTADDFEDFIDSAGELSGLVQKNLERTASLVRSFKQVAVDQTSEQDREVNLKQYFEEVVTSLASVLRKSQARVNIDCADNFIVKTNPGLLAQVLTNFIVNSVVHGFADKGSGTINIAVSEITKTEFLIDYRDDGVGIEETHVAKIFEPFFTTKRGSGGTGLGLNIAYNIITNALKGSVVCSSKRGHGVQFNIHFEVSARIA</sequence>
<proteinExistence type="predicted"/>
<evidence type="ECO:0000256" key="5">
    <source>
        <dbReference type="ARBA" id="ARBA00022777"/>
    </source>
</evidence>
<evidence type="ECO:0000256" key="6">
    <source>
        <dbReference type="SAM" id="Coils"/>
    </source>
</evidence>
<reference evidence="9 10" key="1">
    <citation type="submission" date="2016-09" db="EMBL/GenBank/DDBJ databases">
        <title>Alteromonas lipolytica, a new species isolated from sea water.</title>
        <authorList>
            <person name="Wu Y.-H."/>
            <person name="Cheng H."/>
            <person name="Xu X.-W."/>
        </authorList>
    </citation>
    <scope>NUCLEOTIDE SEQUENCE [LARGE SCALE GENOMIC DNA]</scope>
    <source>
        <strain evidence="9 10">JW12</strain>
    </source>
</reference>
<dbReference type="NCBIfam" id="TIGR00229">
    <property type="entry name" value="sensory_box"/>
    <property type="match status" value="3"/>
</dbReference>
<dbReference type="InterPro" id="IPR004358">
    <property type="entry name" value="Sig_transdc_His_kin-like_C"/>
</dbReference>
<dbReference type="Gene3D" id="3.30.450.20">
    <property type="entry name" value="PAS domain"/>
    <property type="match status" value="5"/>
</dbReference>
<name>A0A1E8FE36_9ALTE</name>
<gene>
    <name evidence="9" type="ORF">BFC17_21825</name>
</gene>
<dbReference type="PANTHER" id="PTHR43304:SF1">
    <property type="entry name" value="PAC DOMAIN-CONTAINING PROTEIN"/>
    <property type="match status" value="1"/>
</dbReference>
<dbReference type="InterPro" id="IPR000700">
    <property type="entry name" value="PAS-assoc_C"/>
</dbReference>
<comment type="catalytic activity">
    <reaction evidence="1">
        <text>ATP + protein L-histidine = ADP + protein N-phospho-L-histidine.</text>
        <dbReference type="EC" id="2.7.13.3"/>
    </reaction>
</comment>
<evidence type="ECO:0000259" key="8">
    <source>
        <dbReference type="PROSITE" id="PS50113"/>
    </source>
</evidence>
<dbReference type="InterPro" id="IPR036890">
    <property type="entry name" value="HATPase_C_sf"/>
</dbReference>
<dbReference type="CDD" id="cd00082">
    <property type="entry name" value="HisKA"/>
    <property type="match status" value="1"/>
</dbReference>
<accession>A0A1E8FE36</accession>
<dbReference type="EMBL" id="MJIC01000014">
    <property type="protein sequence ID" value="OFI34179.1"/>
    <property type="molecule type" value="Genomic_DNA"/>
</dbReference>
<dbReference type="InterPro" id="IPR003594">
    <property type="entry name" value="HATPase_dom"/>
</dbReference>
<dbReference type="SUPFAM" id="SSF55874">
    <property type="entry name" value="ATPase domain of HSP90 chaperone/DNA topoisomerase II/histidine kinase"/>
    <property type="match status" value="1"/>
</dbReference>
<evidence type="ECO:0000256" key="3">
    <source>
        <dbReference type="ARBA" id="ARBA00022553"/>
    </source>
</evidence>
<organism evidence="9 10">
    <name type="scientific">Alteromonas lipolytica</name>
    <dbReference type="NCBI Taxonomy" id="1856405"/>
    <lineage>
        <taxon>Bacteria</taxon>
        <taxon>Pseudomonadati</taxon>
        <taxon>Pseudomonadota</taxon>
        <taxon>Gammaproteobacteria</taxon>
        <taxon>Alteromonadales</taxon>
        <taxon>Alteromonadaceae</taxon>
        <taxon>Alteromonas/Salinimonas group</taxon>
        <taxon>Alteromonas</taxon>
    </lineage>
</organism>
<keyword evidence="4" id="KW-0808">Transferase</keyword>
<dbReference type="CDD" id="cd00130">
    <property type="entry name" value="PAS"/>
    <property type="match status" value="2"/>
</dbReference>
<evidence type="ECO:0000256" key="2">
    <source>
        <dbReference type="ARBA" id="ARBA00012438"/>
    </source>
</evidence>
<feature type="domain" description="Histidine kinase" evidence="7">
    <location>
        <begin position="692"/>
        <end position="924"/>
    </location>
</feature>
<feature type="coiled-coil region" evidence="6">
    <location>
        <begin position="642"/>
        <end position="683"/>
    </location>
</feature>
<dbReference type="OrthoDB" id="1931120at2"/>
<dbReference type="SMART" id="SM00387">
    <property type="entry name" value="HATPase_c"/>
    <property type="match status" value="1"/>
</dbReference>
<dbReference type="Proteomes" id="UP000176037">
    <property type="component" value="Unassembled WGS sequence"/>
</dbReference>
<dbReference type="SMART" id="SM00091">
    <property type="entry name" value="PAS"/>
    <property type="match status" value="5"/>
</dbReference>
<evidence type="ECO:0000256" key="4">
    <source>
        <dbReference type="ARBA" id="ARBA00022679"/>
    </source>
</evidence>
<protein>
    <recommendedName>
        <fullName evidence="2">histidine kinase</fullName>
        <ecNumber evidence="2">2.7.13.3</ecNumber>
    </recommendedName>
</protein>
<dbReference type="Gene3D" id="3.30.565.10">
    <property type="entry name" value="Histidine kinase-like ATPase, C-terminal domain"/>
    <property type="match status" value="1"/>
</dbReference>
<dbReference type="PANTHER" id="PTHR43304">
    <property type="entry name" value="PHYTOCHROME-LIKE PROTEIN CPH1"/>
    <property type="match status" value="1"/>
</dbReference>
<dbReference type="PROSITE" id="PS50109">
    <property type="entry name" value="HIS_KIN"/>
    <property type="match status" value="1"/>
</dbReference>
<dbReference type="AlphaFoldDB" id="A0A1E8FE36"/>
<dbReference type="Pfam" id="PF02518">
    <property type="entry name" value="HATPase_c"/>
    <property type="match status" value="1"/>
</dbReference>
<evidence type="ECO:0000259" key="7">
    <source>
        <dbReference type="PROSITE" id="PS50109"/>
    </source>
</evidence>
<dbReference type="PRINTS" id="PR00344">
    <property type="entry name" value="BCTRLSENSOR"/>
</dbReference>
<keyword evidence="6" id="KW-0175">Coiled coil</keyword>
<evidence type="ECO:0000313" key="9">
    <source>
        <dbReference type="EMBL" id="OFI34179.1"/>
    </source>
</evidence>
<feature type="domain" description="PAC" evidence="8">
    <location>
        <begin position="601"/>
        <end position="651"/>
    </location>
</feature>
<dbReference type="Pfam" id="PF13426">
    <property type="entry name" value="PAS_9"/>
    <property type="match status" value="5"/>
</dbReference>
<comment type="caution">
    <text evidence="9">The sequence shown here is derived from an EMBL/GenBank/DDBJ whole genome shotgun (WGS) entry which is preliminary data.</text>
</comment>
<evidence type="ECO:0000256" key="1">
    <source>
        <dbReference type="ARBA" id="ARBA00000085"/>
    </source>
</evidence>
<dbReference type="SUPFAM" id="SSF55785">
    <property type="entry name" value="PYP-like sensor domain (PAS domain)"/>
    <property type="match status" value="5"/>
</dbReference>
<dbReference type="CDD" id="cd00075">
    <property type="entry name" value="HATPase"/>
    <property type="match status" value="1"/>
</dbReference>
<dbReference type="STRING" id="1856405.BFC17_21825"/>
<dbReference type="InterPro" id="IPR052162">
    <property type="entry name" value="Sensor_kinase/Photoreceptor"/>
</dbReference>
<dbReference type="InterPro" id="IPR005467">
    <property type="entry name" value="His_kinase_dom"/>
</dbReference>
<dbReference type="PROSITE" id="PS50113">
    <property type="entry name" value="PAC"/>
    <property type="match status" value="1"/>
</dbReference>
<keyword evidence="3" id="KW-0597">Phosphoprotein</keyword>
<dbReference type="InterPro" id="IPR000014">
    <property type="entry name" value="PAS"/>
</dbReference>
<evidence type="ECO:0000313" key="10">
    <source>
        <dbReference type="Proteomes" id="UP000176037"/>
    </source>
</evidence>
<dbReference type="Gene3D" id="1.10.287.130">
    <property type="match status" value="1"/>
</dbReference>
<keyword evidence="5" id="KW-0418">Kinase</keyword>
<keyword evidence="10" id="KW-1185">Reference proteome</keyword>
<dbReference type="GO" id="GO:0000155">
    <property type="term" value="F:phosphorelay sensor kinase activity"/>
    <property type="evidence" value="ECO:0007669"/>
    <property type="project" value="InterPro"/>
</dbReference>
<dbReference type="InterPro" id="IPR035965">
    <property type="entry name" value="PAS-like_dom_sf"/>
</dbReference>
<dbReference type="InterPro" id="IPR003661">
    <property type="entry name" value="HisK_dim/P_dom"/>
</dbReference>
<dbReference type="EC" id="2.7.13.3" evidence="2"/>
<dbReference type="RefSeq" id="WP_070177107.1">
    <property type="nucleotide sequence ID" value="NZ_BMJR01000011.1"/>
</dbReference>